<evidence type="ECO:0000256" key="3">
    <source>
        <dbReference type="ARBA" id="ARBA00022692"/>
    </source>
</evidence>
<accession>A0A9P5D045</accession>
<keyword evidence="5 7" id="KW-0472">Membrane</keyword>
<dbReference type="PANTHER" id="PTHR20855">
    <property type="entry name" value="ADIPOR/PROGESTIN RECEPTOR-RELATED"/>
    <property type="match status" value="1"/>
</dbReference>
<feature type="transmembrane region" description="Helical" evidence="7">
    <location>
        <begin position="109"/>
        <end position="127"/>
    </location>
</feature>
<dbReference type="GO" id="GO:0046872">
    <property type="term" value="F:metal ion binding"/>
    <property type="evidence" value="ECO:0007669"/>
    <property type="project" value="UniProtKB-KW"/>
</dbReference>
<evidence type="ECO:0000256" key="4">
    <source>
        <dbReference type="ARBA" id="ARBA00022989"/>
    </source>
</evidence>
<gene>
    <name evidence="8" type="ORF">GMORB2_7335</name>
</gene>
<dbReference type="GO" id="GO:0038023">
    <property type="term" value="F:signaling receptor activity"/>
    <property type="evidence" value="ECO:0007669"/>
    <property type="project" value="TreeGrafter"/>
</dbReference>
<keyword evidence="3 7" id="KW-0812">Transmembrane</keyword>
<evidence type="ECO:0000256" key="1">
    <source>
        <dbReference type="ARBA" id="ARBA00004141"/>
    </source>
</evidence>
<feature type="binding site" evidence="6">
    <location>
        <position position="213"/>
    </location>
    <ligand>
        <name>Zn(2+)</name>
        <dbReference type="ChEBI" id="CHEBI:29105"/>
    </ligand>
</feature>
<dbReference type="Proteomes" id="UP000749293">
    <property type="component" value="Unassembled WGS sequence"/>
</dbReference>
<comment type="subcellular location">
    <subcellularLocation>
        <location evidence="1">Membrane</location>
        <topology evidence="1">Multi-pass membrane protein</topology>
    </subcellularLocation>
</comment>
<keyword evidence="6" id="KW-0479">Metal-binding</keyword>
<feature type="transmembrane region" description="Helical" evidence="7">
    <location>
        <begin position="211"/>
        <end position="228"/>
    </location>
</feature>
<dbReference type="Pfam" id="PF03006">
    <property type="entry name" value="HlyIII"/>
    <property type="match status" value="1"/>
</dbReference>
<evidence type="ECO:0000256" key="2">
    <source>
        <dbReference type="ARBA" id="ARBA00007018"/>
    </source>
</evidence>
<evidence type="ECO:0000313" key="8">
    <source>
        <dbReference type="EMBL" id="KAF4122343.1"/>
    </source>
</evidence>
<feature type="binding site" evidence="6">
    <location>
        <position position="63"/>
    </location>
    <ligand>
        <name>Zn(2+)</name>
        <dbReference type="ChEBI" id="CHEBI:29105"/>
    </ligand>
</feature>
<dbReference type="RefSeq" id="XP_035320995.1">
    <property type="nucleotide sequence ID" value="XM_035469300.1"/>
</dbReference>
<proteinExistence type="inferred from homology"/>
<dbReference type="EMBL" id="JAANYQ010000009">
    <property type="protein sequence ID" value="KAF4122343.1"/>
    <property type="molecule type" value="Genomic_DNA"/>
</dbReference>
<feature type="transmembrane region" description="Helical" evidence="7">
    <location>
        <begin position="139"/>
        <end position="163"/>
    </location>
</feature>
<keyword evidence="4 7" id="KW-1133">Transmembrane helix</keyword>
<organism evidence="8 9">
    <name type="scientific">Geosmithia morbida</name>
    <dbReference type="NCBI Taxonomy" id="1094350"/>
    <lineage>
        <taxon>Eukaryota</taxon>
        <taxon>Fungi</taxon>
        <taxon>Dikarya</taxon>
        <taxon>Ascomycota</taxon>
        <taxon>Pezizomycotina</taxon>
        <taxon>Sordariomycetes</taxon>
        <taxon>Hypocreomycetidae</taxon>
        <taxon>Hypocreales</taxon>
        <taxon>Bionectriaceae</taxon>
        <taxon>Geosmithia</taxon>
    </lineage>
</organism>
<evidence type="ECO:0000256" key="7">
    <source>
        <dbReference type="SAM" id="Phobius"/>
    </source>
</evidence>
<feature type="transmembrane region" description="Helical" evidence="7">
    <location>
        <begin position="42"/>
        <end position="66"/>
    </location>
</feature>
<evidence type="ECO:0000313" key="9">
    <source>
        <dbReference type="Proteomes" id="UP000749293"/>
    </source>
</evidence>
<keyword evidence="6" id="KW-0862">Zinc</keyword>
<keyword evidence="9" id="KW-1185">Reference proteome</keyword>
<feature type="binding site" evidence="6">
    <location>
        <position position="209"/>
    </location>
    <ligand>
        <name>Zn(2+)</name>
        <dbReference type="ChEBI" id="CHEBI:29105"/>
    </ligand>
</feature>
<dbReference type="GO" id="GO:0016020">
    <property type="term" value="C:membrane"/>
    <property type="evidence" value="ECO:0007669"/>
    <property type="project" value="UniProtKB-SubCell"/>
</dbReference>
<sequence length="247" mass="27262">MDDATLLNIWSHLLGVFAAIVASLYSYLIVHPRYQSANTADVVAFGLFFGGAVLCLGMSAAFHALLSHSETVAKWGNKLDYSGIVALIVGSYMPALYYGFFCEPALMEFYIVLICTLGAGCGVVSWVDKFRTPAWRPYRAAMFIGLGLSGVVPVVHCVSIYGYSVVMDRMAVNWIIIHGVMYIFGAVLYAARWPERSWPGVFDIWGSSHQIFHIFVLMAAGTHLYAMSRAFDYHHTVMASQCPSEAN</sequence>
<comment type="caution">
    <text evidence="8">The sequence shown here is derived from an EMBL/GenBank/DDBJ whole genome shotgun (WGS) entry which is preliminary data.</text>
</comment>
<dbReference type="OrthoDB" id="529367at2759"/>
<dbReference type="AlphaFoldDB" id="A0A9P5D045"/>
<feature type="transmembrane region" description="Helical" evidence="7">
    <location>
        <begin position="81"/>
        <end position="102"/>
    </location>
</feature>
<dbReference type="GeneID" id="55973558"/>
<dbReference type="PANTHER" id="PTHR20855:SF52">
    <property type="entry name" value="ADIPONECTIN RECEPTOR PROTEIN"/>
    <property type="match status" value="1"/>
</dbReference>
<feature type="transmembrane region" description="Helical" evidence="7">
    <location>
        <begin position="12"/>
        <end position="30"/>
    </location>
</feature>
<dbReference type="GO" id="GO:0006882">
    <property type="term" value="P:intracellular zinc ion homeostasis"/>
    <property type="evidence" value="ECO:0007669"/>
    <property type="project" value="TreeGrafter"/>
</dbReference>
<dbReference type="InterPro" id="IPR004254">
    <property type="entry name" value="AdipoR/HlyIII-related"/>
</dbReference>
<comment type="similarity">
    <text evidence="2">Belongs to the ADIPOR family.</text>
</comment>
<protein>
    <submittedName>
        <fullName evidence="8">Uncharacterized protein</fullName>
    </submittedName>
</protein>
<feature type="transmembrane region" description="Helical" evidence="7">
    <location>
        <begin position="170"/>
        <end position="191"/>
    </location>
</feature>
<reference evidence="8" key="1">
    <citation type="submission" date="2020-03" db="EMBL/GenBank/DDBJ databases">
        <title>Site-based positive gene gene selection in Geosmithia morbida across the United States reveals a broad range of putative effectors and factors for local host and environmental adapation.</title>
        <authorList>
            <person name="Onufrak A."/>
            <person name="Murdoch R.W."/>
            <person name="Gazis R."/>
            <person name="Huff M."/>
            <person name="Staton M."/>
            <person name="Klingeman W."/>
            <person name="Hadziabdic D."/>
        </authorList>
    </citation>
    <scope>NUCLEOTIDE SEQUENCE</scope>
    <source>
        <strain evidence="8">1262</strain>
    </source>
</reference>
<evidence type="ECO:0000256" key="5">
    <source>
        <dbReference type="ARBA" id="ARBA00023136"/>
    </source>
</evidence>
<name>A0A9P5D045_9HYPO</name>
<evidence type="ECO:0000256" key="6">
    <source>
        <dbReference type="PIRSR" id="PIRSR604254-1"/>
    </source>
</evidence>